<dbReference type="AlphaFoldDB" id="A0A5E4B009"/>
<evidence type="ECO:0000313" key="3">
    <source>
        <dbReference type="Proteomes" id="UP000335636"/>
    </source>
</evidence>
<dbReference type="Proteomes" id="UP000335636">
    <property type="component" value="Unassembled WGS sequence"/>
</dbReference>
<proteinExistence type="predicted"/>
<evidence type="ECO:0000313" key="2">
    <source>
        <dbReference type="EMBL" id="VTJ62994.1"/>
    </source>
</evidence>
<comment type="caution">
    <text evidence="2">The sequence shown here is derived from an EMBL/GenBank/DDBJ whole genome shotgun (WGS) entry which is preliminary data.</text>
</comment>
<name>A0A5E4B009_MARMO</name>
<organism evidence="2 3">
    <name type="scientific">Marmota monax</name>
    <name type="common">Woodchuck</name>
    <dbReference type="NCBI Taxonomy" id="9995"/>
    <lineage>
        <taxon>Eukaryota</taxon>
        <taxon>Metazoa</taxon>
        <taxon>Chordata</taxon>
        <taxon>Craniata</taxon>
        <taxon>Vertebrata</taxon>
        <taxon>Euteleostomi</taxon>
        <taxon>Mammalia</taxon>
        <taxon>Eutheria</taxon>
        <taxon>Euarchontoglires</taxon>
        <taxon>Glires</taxon>
        <taxon>Rodentia</taxon>
        <taxon>Sciuromorpha</taxon>
        <taxon>Sciuridae</taxon>
        <taxon>Xerinae</taxon>
        <taxon>Marmotini</taxon>
        <taxon>Marmota</taxon>
    </lineage>
</organism>
<sequence length="96" mass="10884">MGSDLGGHAWKARRTCDGDQRRERGPGRGRTAPFPPIRLGAEEFESRIRRDLRSKGFRRCRSLYWWTTAVMRVPQVAHVSAPPGEEVDDVQPIEPG</sequence>
<evidence type="ECO:0000256" key="1">
    <source>
        <dbReference type="SAM" id="MobiDB-lite"/>
    </source>
</evidence>
<reference evidence="2" key="1">
    <citation type="submission" date="2019-04" db="EMBL/GenBank/DDBJ databases">
        <authorList>
            <person name="Alioto T."/>
            <person name="Alioto T."/>
        </authorList>
    </citation>
    <scope>NUCLEOTIDE SEQUENCE [LARGE SCALE GENOMIC DNA]</scope>
</reference>
<dbReference type="EMBL" id="CABDUW010000216">
    <property type="protein sequence ID" value="VTJ62994.1"/>
    <property type="molecule type" value="Genomic_DNA"/>
</dbReference>
<protein>
    <submittedName>
        <fullName evidence="2">Uncharacterized protein</fullName>
    </submittedName>
</protein>
<gene>
    <name evidence="2" type="ORF">MONAX_5E027862</name>
</gene>
<accession>A0A5E4B009</accession>
<feature type="region of interest" description="Disordered" evidence="1">
    <location>
        <begin position="1"/>
        <end position="36"/>
    </location>
</feature>
<keyword evidence="3" id="KW-1185">Reference proteome</keyword>
<feature type="compositionally biased region" description="Basic and acidic residues" evidence="1">
    <location>
        <begin position="14"/>
        <end position="26"/>
    </location>
</feature>